<feature type="region of interest" description="Disordered" evidence="13">
    <location>
        <begin position="1"/>
        <end position="51"/>
    </location>
</feature>
<evidence type="ECO:0000256" key="11">
    <source>
        <dbReference type="ARBA" id="ARBA00048336"/>
    </source>
</evidence>
<comment type="similarity">
    <text evidence="3 12">Belongs to the PP2C family.</text>
</comment>
<feature type="compositionally biased region" description="Low complexity" evidence="13">
    <location>
        <begin position="10"/>
        <end position="23"/>
    </location>
</feature>
<dbReference type="GO" id="GO:0004722">
    <property type="term" value="F:protein serine/threonine phosphatase activity"/>
    <property type="evidence" value="ECO:0007669"/>
    <property type="project" value="UniProtKB-EC"/>
</dbReference>
<evidence type="ECO:0000256" key="10">
    <source>
        <dbReference type="ARBA" id="ARBA00047761"/>
    </source>
</evidence>
<evidence type="ECO:0000256" key="12">
    <source>
        <dbReference type="RuleBase" id="RU003465"/>
    </source>
</evidence>
<keyword evidence="8 12" id="KW-0904">Protein phosphatase</keyword>
<dbReference type="InterPro" id="IPR015655">
    <property type="entry name" value="PP2C"/>
</dbReference>
<proteinExistence type="inferred from homology"/>
<feature type="domain" description="PPM-type phosphatase" evidence="14">
    <location>
        <begin position="83"/>
        <end position="348"/>
    </location>
</feature>
<comment type="cofactor">
    <cofactor evidence="1">
        <name>Mn(2+)</name>
        <dbReference type="ChEBI" id="CHEBI:29035"/>
    </cofactor>
</comment>
<dbReference type="EMBL" id="PDCK01000040">
    <property type="protein sequence ID" value="PRQ46228.1"/>
    <property type="molecule type" value="Genomic_DNA"/>
</dbReference>
<evidence type="ECO:0000256" key="13">
    <source>
        <dbReference type="SAM" id="MobiDB-lite"/>
    </source>
</evidence>
<dbReference type="PROSITE" id="PS01032">
    <property type="entry name" value="PPM_1"/>
    <property type="match status" value="1"/>
</dbReference>
<keyword evidence="5" id="KW-0479">Metal-binding</keyword>
<evidence type="ECO:0000256" key="6">
    <source>
        <dbReference type="ARBA" id="ARBA00022801"/>
    </source>
</evidence>
<evidence type="ECO:0000256" key="3">
    <source>
        <dbReference type="ARBA" id="ARBA00006702"/>
    </source>
</evidence>
<keyword evidence="9" id="KW-0464">Manganese</keyword>
<dbReference type="Gramene" id="PRQ46228">
    <property type="protein sequence ID" value="PRQ46228"/>
    <property type="gene ID" value="RchiOBHm_Chr2g0086781"/>
</dbReference>
<evidence type="ECO:0000259" key="14">
    <source>
        <dbReference type="PROSITE" id="PS51746"/>
    </source>
</evidence>
<dbReference type="Proteomes" id="UP000238479">
    <property type="component" value="Chromosome 2"/>
</dbReference>
<sequence length="381" mass="42274">MCLNDAEMGNMENNNINTNNNNNSKQQSLHCENEKDNLDRESPVMSSDQQSTVLNSFQLESISEDSVAVDRKQNVSHFVPALRSGEWSDIGDRPHMEDTHICISDLAKKFGYNVLNDEAISFYGVFDGHGGKDAAQFVRDNLPRVIVEDADFPVELEKVITRSFVETDAAFAKTCSLQSSLASGTTALTAMIFGRSLLVANAGDCRAILSRNGAAIEMSKDHRPCCTKERMRIESLGGYVDDGYLNGQLGVTRALGDWHLEGLKDEGGRGGPLSAEPELKLTTLTKDDEFLIIGSDGIWDVFTNQNAVDFARRKLQERNDVKLCCKKIVEEAIKRGATDNLTLVMVSFHLEPPPHLVVERSRVRRSISAEGLQNLQFFLDR</sequence>
<dbReference type="GO" id="GO:0005634">
    <property type="term" value="C:nucleus"/>
    <property type="evidence" value="ECO:0007669"/>
    <property type="project" value="UniProtKB-ARBA"/>
</dbReference>
<dbReference type="EC" id="3.1.3.16" evidence="4"/>
<dbReference type="OMA" id="HMEDTHI"/>
<dbReference type="SUPFAM" id="SSF81606">
    <property type="entry name" value="PP2C-like"/>
    <property type="match status" value="1"/>
</dbReference>
<evidence type="ECO:0000256" key="5">
    <source>
        <dbReference type="ARBA" id="ARBA00022723"/>
    </source>
</evidence>
<dbReference type="OrthoDB" id="10264738at2759"/>
<comment type="catalytic activity">
    <reaction evidence="10">
        <text>O-phospho-L-seryl-[protein] + H2O = L-seryl-[protein] + phosphate</text>
        <dbReference type="Rhea" id="RHEA:20629"/>
        <dbReference type="Rhea" id="RHEA-COMP:9863"/>
        <dbReference type="Rhea" id="RHEA-COMP:11604"/>
        <dbReference type="ChEBI" id="CHEBI:15377"/>
        <dbReference type="ChEBI" id="CHEBI:29999"/>
        <dbReference type="ChEBI" id="CHEBI:43474"/>
        <dbReference type="ChEBI" id="CHEBI:83421"/>
        <dbReference type="EC" id="3.1.3.16"/>
    </reaction>
</comment>
<dbReference type="InterPro" id="IPR000222">
    <property type="entry name" value="PP2C_BS"/>
</dbReference>
<evidence type="ECO:0000256" key="7">
    <source>
        <dbReference type="ARBA" id="ARBA00022842"/>
    </source>
</evidence>
<keyword evidence="7" id="KW-0460">Magnesium</keyword>
<gene>
    <name evidence="15" type="ORF">RchiOBHm_Chr2g0086781</name>
</gene>
<dbReference type="FunFam" id="3.60.40.10:FF:000004">
    <property type="entry name" value="Probable protein phosphatase 2C 22"/>
    <property type="match status" value="1"/>
</dbReference>
<dbReference type="PROSITE" id="PS51746">
    <property type="entry name" value="PPM_2"/>
    <property type="match status" value="1"/>
</dbReference>
<dbReference type="InterPro" id="IPR001932">
    <property type="entry name" value="PPM-type_phosphatase-like_dom"/>
</dbReference>
<evidence type="ECO:0000256" key="2">
    <source>
        <dbReference type="ARBA" id="ARBA00001946"/>
    </source>
</evidence>
<protein>
    <recommendedName>
        <fullName evidence="4">protein-serine/threonine phosphatase</fullName>
        <ecNumber evidence="4">3.1.3.16</ecNumber>
    </recommendedName>
</protein>
<comment type="catalytic activity">
    <reaction evidence="11">
        <text>O-phospho-L-threonyl-[protein] + H2O = L-threonyl-[protein] + phosphate</text>
        <dbReference type="Rhea" id="RHEA:47004"/>
        <dbReference type="Rhea" id="RHEA-COMP:11060"/>
        <dbReference type="Rhea" id="RHEA-COMP:11605"/>
        <dbReference type="ChEBI" id="CHEBI:15377"/>
        <dbReference type="ChEBI" id="CHEBI:30013"/>
        <dbReference type="ChEBI" id="CHEBI:43474"/>
        <dbReference type="ChEBI" id="CHEBI:61977"/>
        <dbReference type="EC" id="3.1.3.16"/>
    </reaction>
</comment>
<dbReference type="SMART" id="SM00332">
    <property type="entry name" value="PP2Cc"/>
    <property type="match status" value="1"/>
</dbReference>
<evidence type="ECO:0000313" key="16">
    <source>
        <dbReference type="Proteomes" id="UP000238479"/>
    </source>
</evidence>
<evidence type="ECO:0000256" key="9">
    <source>
        <dbReference type="ARBA" id="ARBA00023211"/>
    </source>
</evidence>
<evidence type="ECO:0000256" key="4">
    <source>
        <dbReference type="ARBA" id="ARBA00013081"/>
    </source>
</evidence>
<dbReference type="GO" id="GO:0005737">
    <property type="term" value="C:cytoplasm"/>
    <property type="evidence" value="ECO:0007669"/>
    <property type="project" value="UniProtKB-ARBA"/>
</dbReference>
<keyword evidence="16" id="KW-1185">Reference proteome</keyword>
<evidence type="ECO:0000313" key="15">
    <source>
        <dbReference type="EMBL" id="PRQ46228.1"/>
    </source>
</evidence>
<dbReference type="Gene3D" id="3.60.40.10">
    <property type="entry name" value="PPM-type phosphatase domain"/>
    <property type="match status" value="1"/>
</dbReference>
<dbReference type="CDD" id="cd00143">
    <property type="entry name" value="PP2Cc"/>
    <property type="match status" value="1"/>
</dbReference>
<dbReference type="AlphaFoldDB" id="A0A2P6RIH3"/>
<dbReference type="GO" id="GO:0046872">
    <property type="term" value="F:metal ion binding"/>
    <property type="evidence" value="ECO:0007669"/>
    <property type="project" value="UniProtKB-KW"/>
</dbReference>
<comment type="cofactor">
    <cofactor evidence="2">
        <name>Mg(2+)</name>
        <dbReference type="ChEBI" id="CHEBI:18420"/>
    </cofactor>
</comment>
<comment type="caution">
    <text evidence="15">The sequence shown here is derived from an EMBL/GenBank/DDBJ whole genome shotgun (WGS) entry which is preliminary data.</text>
</comment>
<name>A0A2P6RIH3_ROSCH</name>
<reference evidence="15 16" key="1">
    <citation type="journal article" date="2018" name="Nat. Genet.">
        <title>The Rosa genome provides new insights in the design of modern roses.</title>
        <authorList>
            <person name="Bendahmane M."/>
        </authorList>
    </citation>
    <scope>NUCLEOTIDE SEQUENCE [LARGE SCALE GENOMIC DNA]</scope>
    <source>
        <strain evidence="16">cv. Old Blush</strain>
    </source>
</reference>
<dbReference type="PANTHER" id="PTHR13832:SF684">
    <property type="entry name" value="PROTEIN PHOSPHATASE 2C 27-RELATED"/>
    <property type="match status" value="1"/>
</dbReference>
<evidence type="ECO:0000256" key="1">
    <source>
        <dbReference type="ARBA" id="ARBA00001936"/>
    </source>
</evidence>
<dbReference type="Pfam" id="PF00481">
    <property type="entry name" value="PP2C"/>
    <property type="match status" value="1"/>
</dbReference>
<dbReference type="STRING" id="74649.A0A2P6RIH3"/>
<accession>A0A2P6RIH3</accession>
<keyword evidence="6 12" id="KW-0378">Hydrolase</keyword>
<organism evidence="15 16">
    <name type="scientific">Rosa chinensis</name>
    <name type="common">China rose</name>
    <dbReference type="NCBI Taxonomy" id="74649"/>
    <lineage>
        <taxon>Eukaryota</taxon>
        <taxon>Viridiplantae</taxon>
        <taxon>Streptophyta</taxon>
        <taxon>Embryophyta</taxon>
        <taxon>Tracheophyta</taxon>
        <taxon>Spermatophyta</taxon>
        <taxon>Magnoliopsida</taxon>
        <taxon>eudicotyledons</taxon>
        <taxon>Gunneridae</taxon>
        <taxon>Pentapetalae</taxon>
        <taxon>rosids</taxon>
        <taxon>fabids</taxon>
        <taxon>Rosales</taxon>
        <taxon>Rosaceae</taxon>
        <taxon>Rosoideae</taxon>
        <taxon>Rosoideae incertae sedis</taxon>
        <taxon>Rosa</taxon>
    </lineage>
</organism>
<evidence type="ECO:0000256" key="8">
    <source>
        <dbReference type="ARBA" id="ARBA00022912"/>
    </source>
</evidence>
<dbReference type="InterPro" id="IPR036457">
    <property type="entry name" value="PPM-type-like_dom_sf"/>
</dbReference>
<dbReference type="PANTHER" id="PTHR13832">
    <property type="entry name" value="PROTEIN PHOSPHATASE 2C"/>
    <property type="match status" value="1"/>
</dbReference>
<feature type="compositionally biased region" description="Basic and acidic residues" evidence="13">
    <location>
        <begin position="31"/>
        <end position="42"/>
    </location>
</feature>